<name>A0ACC6V0Y0_9CREN</name>
<evidence type="ECO:0000313" key="2">
    <source>
        <dbReference type="Proteomes" id="UP000033636"/>
    </source>
</evidence>
<gene>
    <name evidence="1" type="ORF">TU35_003395</name>
</gene>
<comment type="caution">
    <text evidence="1">The sequence shown here is derived from an EMBL/GenBank/DDBJ whole genome shotgun (WGS) entry which is preliminary data.</text>
</comment>
<accession>A0ACC6V0Y0</accession>
<dbReference type="EMBL" id="JZWT02000006">
    <property type="protein sequence ID" value="MFB6490285.1"/>
    <property type="molecule type" value="Genomic_DNA"/>
</dbReference>
<sequence>MRVLDYISQGTKHFTLIDPDKSADYLKIAKAALEAGTDGILVGGSLGIPSAEIDGVVEDIKSVAHVPVVLFPGSICQLTPRADAVLFLSVLNSLDPYFIVGAQVQGAVILAKHYPQLEVISTAYVIVGDGGAAGFVSMAKPIPLKRPDIAVAYALAARYMGFNAVYLEAGSGAPEHVPPAMVRAVRKYLDRALIVGGGIRSGEAAREIARERPNVIVTGTIAEENPQKLAEIVRAIREAAPRQSL</sequence>
<evidence type="ECO:0000313" key="1">
    <source>
        <dbReference type="EMBL" id="MFB6490285.1"/>
    </source>
</evidence>
<organism evidence="1 2">
    <name type="scientific">Thermoproteus sp. AZ2</name>
    <dbReference type="NCBI Taxonomy" id="1609232"/>
    <lineage>
        <taxon>Archaea</taxon>
        <taxon>Thermoproteota</taxon>
        <taxon>Thermoprotei</taxon>
        <taxon>Thermoproteales</taxon>
        <taxon>Thermoproteaceae</taxon>
        <taxon>Thermoproteus</taxon>
    </lineage>
</organism>
<dbReference type="Proteomes" id="UP000033636">
    <property type="component" value="Unassembled WGS sequence"/>
</dbReference>
<reference evidence="1" key="1">
    <citation type="submission" date="2024-07" db="EMBL/GenBank/DDBJ databases">
        <title>Metagenome and Metagenome-Assembled Genomes of Archaea from a hot spring from the geothermal field of Los Azufres, Mexico.</title>
        <authorList>
            <person name="Marin-Paredes R."/>
            <person name="Martinez-Romero E."/>
            <person name="Servin-Garciduenas L.E."/>
        </authorList>
    </citation>
    <scope>NUCLEOTIDE SEQUENCE</scope>
</reference>
<protein>
    <submittedName>
        <fullName evidence="1">Geranylgeranylglyceryl/heptaprenylglyceryl phosphate synthase</fullName>
    </submittedName>
</protein>
<proteinExistence type="predicted"/>